<reference evidence="2" key="3">
    <citation type="submission" date="2025-09" db="UniProtKB">
        <authorList>
            <consortium name="Ensembl"/>
        </authorList>
    </citation>
    <scope>IDENTIFICATION</scope>
</reference>
<dbReference type="AlphaFoldDB" id="A0A8L0DNQ3"/>
<keyword evidence="1" id="KW-1133">Transmembrane helix</keyword>
<dbReference type="GO" id="GO:0003676">
    <property type="term" value="F:nucleic acid binding"/>
    <property type="evidence" value="ECO:0007669"/>
    <property type="project" value="InterPro"/>
</dbReference>
<evidence type="ECO:0000256" key="1">
    <source>
        <dbReference type="SAM" id="Phobius"/>
    </source>
</evidence>
<keyword evidence="1" id="KW-0472">Membrane</keyword>
<dbReference type="Proteomes" id="UP000694395">
    <property type="component" value="Chromosome 16"/>
</dbReference>
<dbReference type="InterPro" id="IPR036397">
    <property type="entry name" value="RNaseH_sf"/>
</dbReference>
<reference evidence="2" key="1">
    <citation type="submission" date="2020-07" db="EMBL/GenBank/DDBJ databases">
        <title>A long reads based de novo assembly of the rainbow trout Arlee double haploid line genome.</title>
        <authorList>
            <person name="Gao G."/>
            <person name="Palti Y."/>
        </authorList>
    </citation>
    <scope>NUCLEOTIDE SEQUENCE [LARGE SCALE GENOMIC DNA]</scope>
</reference>
<reference evidence="2" key="2">
    <citation type="submission" date="2025-08" db="UniProtKB">
        <authorList>
            <consortium name="Ensembl"/>
        </authorList>
    </citation>
    <scope>IDENTIFICATION</scope>
</reference>
<proteinExistence type="predicted"/>
<keyword evidence="3" id="KW-1185">Reference proteome</keyword>
<name>A0A8L0DNQ3_ONCMY</name>
<protein>
    <submittedName>
        <fullName evidence="2">Uncharacterized protein</fullName>
    </submittedName>
</protein>
<dbReference type="Ensembl" id="ENSOMYT00000139570.1">
    <property type="protein sequence ID" value="ENSOMYP00000127733.1"/>
    <property type="gene ID" value="ENSOMYG00000061868.1"/>
</dbReference>
<dbReference type="Gene3D" id="3.30.420.10">
    <property type="entry name" value="Ribonuclease H-like superfamily/Ribonuclease H"/>
    <property type="match status" value="1"/>
</dbReference>
<evidence type="ECO:0000313" key="2">
    <source>
        <dbReference type="Ensembl" id="ENSOMYP00000127733.1"/>
    </source>
</evidence>
<feature type="transmembrane region" description="Helical" evidence="1">
    <location>
        <begin position="12"/>
        <end position="33"/>
    </location>
</feature>
<organism evidence="2 3">
    <name type="scientific">Oncorhynchus mykiss</name>
    <name type="common">Rainbow trout</name>
    <name type="synonym">Salmo gairdneri</name>
    <dbReference type="NCBI Taxonomy" id="8022"/>
    <lineage>
        <taxon>Eukaryota</taxon>
        <taxon>Metazoa</taxon>
        <taxon>Chordata</taxon>
        <taxon>Craniata</taxon>
        <taxon>Vertebrata</taxon>
        <taxon>Euteleostomi</taxon>
        <taxon>Actinopterygii</taxon>
        <taxon>Neopterygii</taxon>
        <taxon>Teleostei</taxon>
        <taxon>Protacanthopterygii</taxon>
        <taxon>Salmoniformes</taxon>
        <taxon>Salmonidae</taxon>
        <taxon>Salmoninae</taxon>
        <taxon>Oncorhynchus</taxon>
    </lineage>
</organism>
<keyword evidence="1" id="KW-0812">Transmembrane</keyword>
<accession>A0A8L0DNQ3</accession>
<sequence>MLIWRKQHESMALSCLVSAVQVGGSGVMLWGMFSWHTLGLEIQGTLNQHGYQSILQRNIIPSGLHLRWTSKRKVSCSNPRGDKVQICHSAPEQAVNPLFLGRH</sequence>
<evidence type="ECO:0000313" key="3">
    <source>
        <dbReference type="Proteomes" id="UP000694395"/>
    </source>
</evidence>